<evidence type="ECO:0000256" key="3">
    <source>
        <dbReference type="ARBA" id="ARBA00023004"/>
    </source>
</evidence>
<keyword evidence="2" id="KW-0479">Metal-binding</keyword>
<dbReference type="InterPro" id="IPR050669">
    <property type="entry name" value="Hemerythrin"/>
</dbReference>
<dbReference type="Proteomes" id="UP000037175">
    <property type="component" value="Unassembled WGS sequence"/>
</dbReference>
<proteinExistence type="inferred from homology"/>
<dbReference type="CDD" id="cd12107">
    <property type="entry name" value="Hemerythrin"/>
    <property type="match status" value="1"/>
</dbReference>
<name>A0A0L6W411_9FIRM</name>
<keyword evidence="3" id="KW-0408">Iron</keyword>
<dbReference type="EMBL" id="LGTE01000008">
    <property type="protein sequence ID" value="KNZ69824.1"/>
    <property type="molecule type" value="Genomic_DNA"/>
</dbReference>
<accession>A0A0L6W411</accession>
<dbReference type="Pfam" id="PF01814">
    <property type="entry name" value="Hemerythrin"/>
    <property type="match status" value="1"/>
</dbReference>
<dbReference type="AlphaFoldDB" id="A0A0L6W411"/>
<gene>
    <name evidence="5" type="ORF">Tfer_1434</name>
</gene>
<evidence type="ECO:0000259" key="4">
    <source>
        <dbReference type="Pfam" id="PF01814"/>
    </source>
</evidence>
<dbReference type="RefSeq" id="WP_013119554.1">
    <property type="nucleotide sequence ID" value="NZ_LGTE01000008.1"/>
</dbReference>
<keyword evidence="6" id="KW-1185">Reference proteome</keyword>
<comment type="caution">
    <text evidence="5">The sequence shown here is derived from an EMBL/GenBank/DDBJ whole genome shotgun (WGS) entry which is preliminary data.</text>
</comment>
<organism evidence="5 6">
    <name type="scientific">Thermincola ferriacetica</name>
    <dbReference type="NCBI Taxonomy" id="281456"/>
    <lineage>
        <taxon>Bacteria</taxon>
        <taxon>Bacillati</taxon>
        <taxon>Bacillota</taxon>
        <taxon>Clostridia</taxon>
        <taxon>Eubacteriales</taxon>
        <taxon>Thermincolaceae</taxon>
        <taxon>Thermincola</taxon>
    </lineage>
</organism>
<dbReference type="GO" id="GO:0046872">
    <property type="term" value="F:metal ion binding"/>
    <property type="evidence" value="ECO:0007669"/>
    <property type="project" value="UniProtKB-KW"/>
</dbReference>
<dbReference type="InterPro" id="IPR012312">
    <property type="entry name" value="Hemerythrin-like"/>
</dbReference>
<dbReference type="SUPFAM" id="SSF47188">
    <property type="entry name" value="Hemerythrin-like"/>
    <property type="match status" value="1"/>
</dbReference>
<dbReference type="PANTHER" id="PTHR37164:SF1">
    <property type="entry name" value="BACTERIOHEMERYTHRIN"/>
    <property type="match status" value="1"/>
</dbReference>
<sequence>MALMVWDDKFSVGVKELDDHHKKLVALINELHDAMKVGKSKEIMDDIIARLTDYTKFHFSVEENYMVKYSYPQYPQQKLAHDKFTEKVLQFQKDLKEGKIAISMEIMTFLKDWLINHISGSDKKYGPFFNEHGLR</sequence>
<evidence type="ECO:0000256" key="2">
    <source>
        <dbReference type="ARBA" id="ARBA00022723"/>
    </source>
</evidence>
<dbReference type="Gene3D" id="1.20.120.50">
    <property type="entry name" value="Hemerythrin-like"/>
    <property type="match status" value="1"/>
</dbReference>
<dbReference type="InterPro" id="IPR035938">
    <property type="entry name" value="Hemerythrin-like_sf"/>
</dbReference>
<dbReference type="PANTHER" id="PTHR37164">
    <property type="entry name" value="BACTERIOHEMERYTHRIN"/>
    <property type="match status" value="1"/>
</dbReference>
<dbReference type="NCBIfam" id="NF033749">
    <property type="entry name" value="bact_hemeryth"/>
    <property type="match status" value="1"/>
</dbReference>
<evidence type="ECO:0000313" key="5">
    <source>
        <dbReference type="EMBL" id="KNZ69824.1"/>
    </source>
</evidence>
<dbReference type="NCBIfam" id="TIGR02481">
    <property type="entry name" value="hemeryth_dom"/>
    <property type="match status" value="1"/>
</dbReference>
<reference evidence="6" key="1">
    <citation type="submission" date="2015-07" db="EMBL/GenBank/DDBJ databases">
        <title>Complete Genome of Thermincola ferriacetica strain Z-0001T.</title>
        <authorList>
            <person name="Lusk B."/>
            <person name="Badalamenti J.P."/>
            <person name="Parameswaran P."/>
            <person name="Bond D.R."/>
            <person name="Torres C.I."/>
        </authorList>
    </citation>
    <scope>NUCLEOTIDE SEQUENCE [LARGE SCALE GENOMIC DNA]</scope>
    <source>
        <strain evidence="6">Z-0001</strain>
    </source>
</reference>
<dbReference type="InterPro" id="IPR012827">
    <property type="entry name" value="Hemerythrin_metal-bd"/>
</dbReference>
<comment type="similarity">
    <text evidence="1">Belongs to the hemerythrin family.</text>
</comment>
<protein>
    <submittedName>
        <fullName evidence="5">Hemerythrin-like metal-binding protein</fullName>
    </submittedName>
</protein>
<evidence type="ECO:0000256" key="1">
    <source>
        <dbReference type="ARBA" id="ARBA00010587"/>
    </source>
</evidence>
<evidence type="ECO:0000313" key="6">
    <source>
        <dbReference type="Proteomes" id="UP000037175"/>
    </source>
</evidence>
<feature type="domain" description="Hemerythrin-like" evidence="4">
    <location>
        <begin position="13"/>
        <end position="128"/>
    </location>
</feature>